<reference evidence="1" key="1">
    <citation type="submission" date="2015-06" db="EMBL/GenBank/DDBJ databases">
        <authorList>
            <person name="Nguyen H."/>
        </authorList>
    </citation>
    <scope>NUCLEOTIDE SEQUENCE</scope>
    <source>
        <strain evidence="1">DAOM 180753</strain>
    </source>
</reference>
<protein>
    <submittedName>
        <fullName evidence="1">Uncharacterized protein</fullName>
    </submittedName>
</protein>
<dbReference type="EMBL" id="LACB01000206">
    <property type="protein sequence ID" value="KAJ9486487.1"/>
    <property type="molecule type" value="Genomic_DNA"/>
</dbReference>
<dbReference type="AlphaFoldDB" id="A0AAI9TFM0"/>
<evidence type="ECO:0000313" key="1">
    <source>
        <dbReference type="EMBL" id="KAJ9486487.1"/>
    </source>
</evidence>
<keyword evidence="2" id="KW-1185">Reference proteome</keyword>
<comment type="caution">
    <text evidence="1">The sequence shown here is derived from an EMBL/GenBank/DDBJ whole genome shotgun (WGS) entry which is preliminary data.</text>
</comment>
<gene>
    <name evidence="1" type="ORF">VN97_g6843</name>
</gene>
<dbReference type="Proteomes" id="UP001227192">
    <property type="component" value="Unassembled WGS sequence"/>
</dbReference>
<name>A0AAI9TFM0_PENTH</name>
<accession>A0AAI9TFM0</accession>
<proteinExistence type="predicted"/>
<reference evidence="1" key="2">
    <citation type="journal article" date="2016" name="Fungal Biol.">
        <title>Ochratoxin A production by Penicillium thymicola.</title>
        <authorList>
            <person name="Nguyen H.D.T."/>
            <person name="McMullin D.R."/>
            <person name="Ponomareva E."/>
            <person name="Riley R."/>
            <person name="Pomraning K.R."/>
            <person name="Baker S.E."/>
            <person name="Seifert K.A."/>
        </authorList>
    </citation>
    <scope>NUCLEOTIDE SEQUENCE</scope>
    <source>
        <strain evidence="1">DAOM 180753</strain>
    </source>
</reference>
<sequence>MKAQKILKKKKKKKKKKKTLLNHSMLGSARMALGELELELHHFIPNLYTFYTLHPPVIPFLSVLIGVHIP</sequence>
<evidence type="ECO:0000313" key="2">
    <source>
        <dbReference type="Proteomes" id="UP001227192"/>
    </source>
</evidence>
<organism evidence="1 2">
    <name type="scientific">Penicillium thymicola</name>
    <dbReference type="NCBI Taxonomy" id="293382"/>
    <lineage>
        <taxon>Eukaryota</taxon>
        <taxon>Fungi</taxon>
        <taxon>Dikarya</taxon>
        <taxon>Ascomycota</taxon>
        <taxon>Pezizomycotina</taxon>
        <taxon>Eurotiomycetes</taxon>
        <taxon>Eurotiomycetidae</taxon>
        <taxon>Eurotiales</taxon>
        <taxon>Aspergillaceae</taxon>
        <taxon>Penicillium</taxon>
    </lineage>
</organism>